<dbReference type="PANTHER" id="PTHR42860">
    <property type="entry name" value="VITAMIN B12-BINDING PROTEIN"/>
    <property type="match status" value="1"/>
</dbReference>
<dbReference type="InterPro" id="IPR002491">
    <property type="entry name" value="ABC_transptr_periplasmic_BD"/>
</dbReference>
<evidence type="ECO:0000313" key="3">
    <source>
        <dbReference type="EMBL" id="RAQ98297.1"/>
    </source>
</evidence>
<sequence>MRIVSLLASATEMVAALGCTEQLVGRSHECDYPPEVQHLPALSRPVIDINTNSAGIDAQVRQLAGTRRTGDEAALQALSIYQIDIARLQELQPDVILTQTQCEVCAVSERDVSEAVRQLTGLQPRIVSLAPYRLSDVWEDLRRVGAALGRLAEAEALIASYQQRLEELRQRCARLSAGRGQAPRVAVLEWLDPLMGAGNWTPELIAYAGGEPVLSASGQHAPWISWDELRQADPEVLILSPCGFDVERTRQDAALLEQHSAWSELQAVREGRVYLIDGNHYLNRSGPRLVESAELIARALWGEDAGIPLPAEGWQPLR</sequence>
<dbReference type="OrthoDB" id="9787830at2"/>
<accession>A0A328VLE5</accession>
<proteinExistence type="predicted"/>
<dbReference type="SUPFAM" id="SSF53807">
    <property type="entry name" value="Helical backbone' metal receptor"/>
    <property type="match status" value="1"/>
</dbReference>
<feature type="coiled-coil region" evidence="1">
    <location>
        <begin position="151"/>
        <end position="178"/>
    </location>
</feature>
<dbReference type="EMBL" id="MCIF01000002">
    <property type="protein sequence ID" value="RAQ98297.1"/>
    <property type="molecule type" value="Genomic_DNA"/>
</dbReference>
<dbReference type="PANTHER" id="PTHR42860:SF1">
    <property type="entry name" value="VITAMIN B12-BINDING PROTEIN"/>
    <property type="match status" value="1"/>
</dbReference>
<reference evidence="3 4" key="1">
    <citation type="submission" date="2016-08" db="EMBL/GenBank/DDBJ databases">
        <title>Analysis of Carbohydrate Active Enzymes in Thermogemmatispora T81 Reveals Carbohydrate Degradation Ability.</title>
        <authorList>
            <person name="Tomazini A."/>
            <person name="Lal S."/>
            <person name="Stott M."/>
            <person name="Henrissat B."/>
            <person name="Polikarpov I."/>
            <person name="Sparling R."/>
            <person name="Levin D.B."/>
        </authorList>
    </citation>
    <scope>NUCLEOTIDE SEQUENCE [LARGE SCALE GENOMIC DNA]</scope>
    <source>
        <strain evidence="3 4">T81</strain>
    </source>
</reference>
<dbReference type="PROSITE" id="PS50983">
    <property type="entry name" value="FE_B12_PBP"/>
    <property type="match status" value="1"/>
</dbReference>
<evidence type="ECO:0000313" key="4">
    <source>
        <dbReference type="Proteomes" id="UP000248706"/>
    </source>
</evidence>
<dbReference type="Gene3D" id="3.40.50.1980">
    <property type="entry name" value="Nitrogenase molybdenum iron protein domain"/>
    <property type="match status" value="2"/>
</dbReference>
<feature type="domain" description="Fe/B12 periplasmic-binding" evidence="2">
    <location>
        <begin position="2"/>
        <end position="304"/>
    </location>
</feature>
<comment type="caution">
    <text evidence="3">The sequence shown here is derived from an EMBL/GenBank/DDBJ whole genome shotgun (WGS) entry which is preliminary data.</text>
</comment>
<evidence type="ECO:0000259" key="2">
    <source>
        <dbReference type="PROSITE" id="PS50983"/>
    </source>
</evidence>
<dbReference type="Proteomes" id="UP000248706">
    <property type="component" value="Unassembled WGS sequence"/>
</dbReference>
<dbReference type="InterPro" id="IPR051030">
    <property type="entry name" value="Vitamin_B12-ABC_binding"/>
</dbReference>
<keyword evidence="1" id="KW-0175">Coiled coil</keyword>
<keyword evidence="4" id="KW-1185">Reference proteome</keyword>
<gene>
    <name evidence="3" type="ORF">A4R35_22345</name>
</gene>
<dbReference type="Pfam" id="PF01497">
    <property type="entry name" value="Peripla_BP_2"/>
    <property type="match status" value="1"/>
</dbReference>
<name>A0A328VLE5_9CHLR</name>
<dbReference type="RefSeq" id="WP_112433463.1">
    <property type="nucleotide sequence ID" value="NZ_MCIF01000002.1"/>
</dbReference>
<dbReference type="AlphaFoldDB" id="A0A328VLE5"/>
<protein>
    <recommendedName>
        <fullName evidence="2">Fe/B12 periplasmic-binding domain-containing protein</fullName>
    </recommendedName>
</protein>
<evidence type="ECO:0000256" key="1">
    <source>
        <dbReference type="SAM" id="Coils"/>
    </source>
</evidence>
<dbReference type="CDD" id="cd01144">
    <property type="entry name" value="BtuF"/>
    <property type="match status" value="1"/>
</dbReference>
<organism evidence="3 4">
    <name type="scientific">Thermogemmatispora tikiterensis</name>
    <dbReference type="NCBI Taxonomy" id="1825093"/>
    <lineage>
        <taxon>Bacteria</taxon>
        <taxon>Bacillati</taxon>
        <taxon>Chloroflexota</taxon>
        <taxon>Ktedonobacteria</taxon>
        <taxon>Thermogemmatisporales</taxon>
        <taxon>Thermogemmatisporaceae</taxon>
        <taxon>Thermogemmatispora</taxon>
    </lineage>
</organism>